<dbReference type="SUPFAM" id="SSF53383">
    <property type="entry name" value="PLP-dependent transferases"/>
    <property type="match status" value="1"/>
</dbReference>
<organism evidence="5 6">
    <name type="scientific">Sphaerulina musiva (strain SO2202)</name>
    <name type="common">Poplar stem canker fungus</name>
    <name type="synonym">Septoria musiva</name>
    <dbReference type="NCBI Taxonomy" id="692275"/>
    <lineage>
        <taxon>Eukaryota</taxon>
        <taxon>Fungi</taxon>
        <taxon>Dikarya</taxon>
        <taxon>Ascomycota</taxon>
        <taxon>Pezizomycotina</taxon>
        <taxon>Dothideomycetes</taxon>
        <taxon>Dothideomycetidae</taxon>
        <taxon>Mycosphaerellales</taxon>
        <taxon>Mycosphaerellaceae</taxon>
        <taxon>Sphaerulina</taxon>
    </lineage>
</organism>
<dbReference type="Proteomes" id="UP000016931">
    <property type="component" value="Unassembled WGS sequence"/>
</dbReference>
<protein>
    <submittedName>
        <fullName evidence="5">Tryptophan synthase beta subunit-like PLP-dependent enzyme</fullName>
    </submittedName>
</protein>
<dbReference type="GO" id="GO:0019346">
    <property type="term" value="P:transsulfuration"/>
    <property type="evidence" value="ECO:0007669"/>
    <property type="project" value="InterPro"/>
</dbReference>
<dbReference type="GeneID" id="27900462"/>
<evidence type="ECO:0000256" key="1">
    <source>
        <dbReference type="ARBA" id="ARBA00001933"/>
    </source>
</evidence>
<dbReference type="Pfam" id="PF00291">
    <property type="entry name" value="PALP"/>
    <property type="match status" value="1"/>
</dbReference>
<evidence type="ECO:0000256" key="3">
    <source>
        <dbReference type="ARBA" id="ARBA00023239"/>
    </source>
</evidence>
<sequence>MDMTTRRRTSVVEQIEARDLATLVSEAYDRLRGRVVRTATTRLQWLGGNDESGRSGEVYAKLEGHQHTGSFKYRGALNAVILSKAEVVVTASAGNHALALCAAAKAENKKSHIIVPVGVSEIKAKRILDEADLVSFNGNDLYEATSAAQHRVADRGDHEEYISPYAAVNVAAGAGTMMIEAMEDAGEFDYVVVPLGGGGLASGVAAWCSVHSPKTRVIAVQPAVFSRKWNDKDRGTLKFSQCLSQKTAPSQCDGLGVQLLDTTPLADIIDHHLAQVVLVSEDEVTLAIAEALRFQSLALEGSAAAAIAAYHQVSDNLSGKVLLLLTGANVSPSVIARALVQDVDNDGLRRRMGLRNIFNPAERYNAPEMSSGNCEDKALALSDSALVIDDADWPEAAVCPSTLVETLVQRLIDGLETYRTLDDHRRELSRELHLRNDLWCQSAADALFSHVKALAGELQADLSTPGLPYWVAEERYRVLLQLYSTCRCLFDRASPSYDQAMTEWFADAASQNSAMVNYDRYGALALRDAELMLLNTLRPSETHETNLALLLTSSGMAAFQIILHYIVRRLRSSDTVLLPPYIYFEASEQIVSLSNTGAFMVCSTDSYDAADLIAAAEQCNAKVVCIDPVANVAGLPTTNVREFARIVSSTAGWESRIVVIDGTMVSGGLPVFDWFVGPHKPLVLYSESASKYAQLGLDIQMGGLVVFPTSIEAEMRKIRRDVGAVMYARGISLLPSLSFDLYQSRVLELSRNAETLCALLTAQIKATTATVAYPAQWKAHGWRHGGAVVTIDFVEKGLNNREGLDACIGLLLSHAQASSLPITKGVSFGFSTARVSASSSMAEGSDPFLRVSVGVERPHVSILASVISRAVNEYARTFSQST</sequence>
<dbReference type="EMBL" id="KB456260">
    <property type="protein sequence ID" value="EMF16708.1"/>
    <property type="molecule type" value="Genomic_DNA"/>
</dbReference>
<dbReference type="HOGENOM" id="CLU_020984_0_0_1"/>
<dbReference type="OrthoDB" id="4418812at2759"/>
<dbReference type="RefSeq" id="XP_016764829.1">
    <property type="nucleotide sequence ID" value="XM_016903325.1"/>
</dbReference>
<dbReference type="SUPFAM" id="SSF53686">
    <property type="entry name" value="Tryptophan synthase beta subunit-like PLP-dependent enzymes"/>
    <property type="match status" value="1"/>
</dbReference>
<evidence type="ECO:0000256" key="2">
    <source>
        <dbReference type="ARBA" id="ARBA00022898"/>
    </source>
</evidence>
<dbReference type="PANTHER" id="PTHR48078">
    <property type="entry name" value="THREONINE DEHYDRATASE, MITOCHONDRIAL-RELATED"/>
    <property type="match status" value="1"/>
</dbReference>
<feature type="domain" description="Tryptophan synthase beta chain-like PALP" evidence="4">
    <location>
        <begin position="50"/>
        <end position="327"/>
    </location>
</feature>
<evidence type="ECO:0000313" key="6">
    <source>
        <dbReference type="Proteomes" id="UP000016931"/>
    </source>
</evidence>
<dbReference type="GO" id="GO:0006565">
    <property type="term" value="P:L-serine catabolic process"/>
    <property type="evidence" value="ECO:0007669"/>
    <property type="project" value="TreeGrafter"/>
</dbReference>
<dbReference type="GO" id="GO:0006567">
    <property type="term" value="P:L-threonine catabolic process"/>
    <property type="evidence" value="ECO:0007669"/>
    <property type="project" value="TreeGrafter"/>
</dbReference>
<dbReference type="InterPro" id="IPR001926">
    <property type="entry name" value="TrpB-like_PALP"/>
</dbReference>
<dbReference type="InterPro" id="IPR015421">
    <property type="entry name" value="PyrdxlP-dep_Trfase_major"/>
</dbReference>
<dbReference type="InterPro" id="IPR000277">
    <property type="entry name" value="Cys/Met-Metab_PyrdxlP-dep_enz"/>
</dbReference>
<dbReference type="InterPro" id="IPR015424">
    <property type="entry name" value="PyrdxlP-dep_Trfase"/>
</dbReference>
<name>N1QLR2_SPHMS</name>
<dbReference type="Pfam" id="PF01053">
    <property type="entry name" value="Cys_Met_Meta_PP"/>
    <property type="match status" value="1"/>
</dbReference>
<dbReference type="GO" id="GO:0004794">
    <property type="term" value="F:threonine deaminase activity"/>
    <property type="evidence" value="ECO:0007669"/>
    <property type="project" value="TreeGrafter"/>
</dbReference>
<dbReference type="GO" id="GO:0030170">
    <property type="term" value="F:pyridoxal phosphate binding"/>
    <property type="evidence" value="ECO:0007669"/>
    <property type="project" value="InterPro"/>
</dbReference>
<dbReference type="OMA" id="VWAKLEC"/>
<gene>
    <name evidence="5" type="ORF">SEPMUDRAFT_145892</name>
</gene>
<dbReference type="AlphaFoldDB" id="N1QLR2"/>
<keyword evidence="2" id="KW-0663">Pyridoxal phosphate</keyword>
<comment type="cofactor">
    <cofactor evidence="1">
        <name>pyridoxal 5'-phosphate</name>
        <dbReference type="ChEBI" id="CHEBI:597326"/>
    </cofactor>
</comment>
<keyword evidence="3" id="KW-0456">Lyase</keyword>
<dbReference type="InterPro" id="IPR050147">
    <property type="entry name" value="Ser/Thr_Dehydratase"/>
</dbReference>
<dbReference type="STRING" id="692275.N1QLR2"/>
<dbReference type="Gene3D" id="3.40.50.1100">
    <property type="match status" value="2"/>
</dbReference>
<reference evidence="5 6" key="1">
    <citation type="journal article" date="2012" name="PLoS Pathog.">
        <title>Diverse lifestyles and strategies of plant pathogenesis encoded in the genomes of eighteen Dothideomycetes fungi.</title>
        <authorList>
            <person name="Ohm R.A."/>
            <person name="Feau N."/>
            <person name="Henrissat B."/>
            <person name="Schoch C.L."/>
            <person name="Horwitz B.A."/>
            <person name="Barry K.W."/>
            <person name="Condon B.J."/>
            <person name="Copeland A.C."/>
            <person name="Dhillon B."/>
            <person name="Glaser F."/>
            <person name="Hesse C.N."/>
            <person name="Kosti I."/>
            <person name="LaButti K."/>
            <person name="Lindquist E.A."/>
            <person name="Lucas S."/>
            <person name="Salamov A.A."/>
            <person name="Bradshaw R.E."/>
            <person name="Ciuffetti L."/>
            <person name="Hamelin R.C."/>
            <person name="Kema G.H.J."/>
            <person name="Lawrence C."/>
            <person name="Scott J.A."/>
            <person name="Spatafora J.W."/>
            <person name="Turgeon B.G."/>
            <person name="de Wit P.J.G.M."/>
            <person name="Zhong S."/>
            <person name="Goodwin S.B."/>
            <person name="Grigoriev I.V."/>
        </authorList>
    </citation>
    <scope>NUCLEOTIDE SEQUENCE [LARGE SCALE GENOMIC DNA]</scope>
    <source>
        <strain evidence="5 6">SO2202</strain>
    </source>
</reference>
<dbReference type="GO" id="GO:0003941">
    <property type="term" value="F:L-serine ammonia-lyase activity"/>
    <property type="evidence" value="ECO:0007669"/>
    <property type="project" value="TreeGrafter"/>
</dbReference>
<evidence type="ECO:0000313" key="5">
    <source>
        <dbReference type="EMBL" id="EMF16708.1"/>
    </source>
</evidence>
<evidence type="ECO:0000259" key="4">
    <source>
        <dbReference type="Pfam" id="PF00291"/>
    </source>
</evidence>
<dbReference type="Gene3D" id="3.40.640.10">
    <property type="entry name" value="Type I PLP-dependent aspartate aminotransferase-like (Major domain)"/>
    <property type="match status" value="1"/>
</dbReference>
<proteinExistence type="predicted"/>
<dbReference type="InterPro" id="IPR036052">
    <property type="entry name" value="TrpB-like_PALP_sf"/>
</dbReference>
<dbReference type="GO" id="GO:0009097">
    <property type="term" value="P:isoleucine biosynthetic process"/>
    <property type="evidence" value="ECO:0007669"/>
    <property type="project" value="TreeGrafter"/>
</dbReference>
<dbReference type="eggNOG" id="KOG1251">
    <property type="taxonomic scope" value="Eukaryota"/>
</dbReference>
<accession>N1QLR2</accession>
<dbReference type="PANTHER" id="PTHR48078:SF6">
    <property type="entry name" value="L-THREONINE DEHYDRATASE CATABOLIC TDCB"/>
    <property type="match status" value="1"/>
</dbReference>
<keyword evidence="6" id="KW-1185">Reference proteome</keyword>